<reference evidence="3" key="1">
    <citation type="submission" date="2023-08" db="EMBL/GenBank/DDBJ databases">
        <authorList>
            <person name="Chen Y."/>
            <person name="Shah S."/>
            <person name="Dougan E. K."/>
            <person name="Thang M."/>
            <person name="Chan C."/>
        </authorList>
    </citation>
    <scope>NUCLEOTIDE SEQUENCE</scope>
</reference>
<accession>A0AA36I1P6</accession>
<sequence length="637" mass="70509">MKIDRHLHELLAKRLEHAESLPEQQRQQLGQLLLLVQGATAVLTGEEPEASTFAVEGPVPRLLLLPLPSSWPQHSALLVHLEDAVRPPALDLEGGYLSATPSTAPSSSSSSPKAKEERRCEDGGGFGLEGLRAQLLPRPLSVEQLEVALEDFCGVVWDRSSGFGKTRRVSWEVAPLPPNAARVMQELQQVDRTAATLAAGVGGSAGINSPLGKELAATRRFMAGAGVRREAGREAARKVPAQVLETVAKKVQKKARKKAEKVQEKVPKKVRKSPKVKSKPPSSAASIQRELSRWDIMDQLVGTYDQQISPVLGGANTGRNEQKRKRHLETWLWARRFHPLLPLGAPEEDAEEAADAALAAKLQNAGLSRKEARRRIQSLTEVLRTKVRKKKVEVHITLEQSSVVTLTCAEREVQLLPQYLSKLRNLDEMEADTDSFKEAAFLVLARYRILQVHEKGGGNQGAIPQSVFSALEQWSSDPVIEAFASPLNTLAGRGRYFSAFEVDRAFGSLGSFFEAELTEGVVEVNPPFDEQMVLRCADFCLEALAAAQQRKTHLAFLVVIPETEWPGHQAFRESKFLRWRLSLPAGSHFYQVGNQHLNTYRSYPASRNSSVMLLTSRPMPQTKALRQQVDEAFRTRT</sequence>
<evidence type="ECO:0000256" key="1">
    <source>
        <dbReference type="SAM" id="MobiDB-lite"/>
    </source>
</evidence>
<dbReference type="Pfam" id="PF12237">
    <property type="entry name" value="PCIF1_WW"/>
    <property type="match status" value="1"/>
</dbReference>
<dbReference type="PANTHER" id="PTHR21727:SF0">
    <property type="entry name" value="MRNA (2'-O-METHYLADENOSINE-N(6)-)-METHYLTRANSFERASE"/>
    <property type="match status" value="1"/>
</dbReference>
<evidence type="ECO:0000259" key="2">
    <source>
        <dbReference type="Pfam" id="PF12237"/>
    </source>
</evidence>
<protein>
    <recommendedName>
        <fullName evidence="2">PCIF1 WW domain-containing protein</fullName>
    </recommendedName>
</protein>
<evidence type="ECO:0000313" key="4">
    <source>
        <dbReference type="Proteomes" id="UP001178507"/>
    </source>
</evidence>
<organism evidence="3 4">
    <name type="scientific">Effrenium voratum</name>
    <dbReference type="NCBI Taxonomy" id="2562239"/>
    <lineage>
        <taxon>Eukaryota</taxon>
        <taxon>Sar</taxon>
        <taxon>Alveolata</taxon>
        <taxon>Dinophyceae</taxon>
        <taxon>Suessiales</taxon>
        <taxon>Symbiodiniaceae</taxon>
        <taxon>Effrenium</taxon>
    </lineage>
</organism>
<feature type="region of interest" description="Disordered" evidence="1">
    <location>
        <begin position="92"/>
        <end position="123"/>
    </location>
</feature>
<dbReference type="EMBL" id="CAUJNA010000557">
    <property type="protein sequence ID" value="CAJ1378622.1"/>
    <property type="molecule type" value="Genomic_DNA"/>
</dbReference>
<comment type="caution">
    <text evidence="3">The sequence shown here is derived from an EMBL/GenBank/DDBJ whole genome shotgun (WGS) entry which is preliminary data.</text>
</comment>
<proteinExistence type="predicted"/>
<evidence type="ECO:0000313" key="3">
    <source>
        <dbReference type="EMBL" id="CAJ1378622.1"/>
    </source>
</evidence>
<dbReference type="AlphaFoldDB" id="A0AA36I1P6"/>
<dbReference type="GO" id="GO:0016422">
    <property type="term" value="F:mRNA (2'-O-methyladenosine-N6-)-methyltransferase activity"/>
    <property type="evidence" value="ECO:0007669"/>
    <property type="project" value="InterPro"/>
</dbReference>
<feature type="domain" description="PCIF1 WW" evidence="2">
    <location>
        <begin position="428"/>
        <end position="591"/>
    </location>
</feature>
<feature type="region of interest" description="Disordered" evidence="1">
    <location>
        <begin position="254"/>
        <end position="288"/>
    </location>
</feature>
<feature type="compositionally biased region" description="Basic residues" evidence="1">
    <location>
        <begin position="268"/>
        <end position="278"/>
    </location>
</feature>
<dbReference type="Proteomes" id="UP001178507">
    <property type="component" value="Unassembled WGS sequence"/>
</dbReference>
<feature type="compositionally biased region" description="Basic and acidic residues" evidence="1">
    <location>
        <begin position="113"/>
        <end position="122"/>
    </location>
</feature>
<dbReference type="GO" id="GO:0099122">
    <property type="term" value="F:RNA polymerase II C-terminal domain binding"/>
    <property type="evidence" value="ECO:0007669"/>
    <property type="project" value="InterPro"/>
</dbReference>
<dbReference type="InterPro" id="IPR022035">
    <property type="entry name" value="PCIF1_WW"/>
</dbReference>
<keyword evidence="4" id="KW-1185">Reference proteome</keyword>
<dbReference type="PANTHER" id="PTHR21727">
    <property type="entry name" value="PHOSPHORYLATED CTD INTERACTING FACTOR 1"/>
    <property type="match status" value="1"/>
</dbReference>
<gene>
    <name evidence="3" type="ORF">EVOR1521_LOCUS7117</name>
</gene>
<feature type="compositionally biased region" description="Low complexity" evidence="1">
    <location>
        <begin position="98"/>
        <end position="112"/>
    </location>
</feature>
<dbReference type="InterPro" id="IPR039881">
    <property type="entry name" value="PCIF1-like"/>
</dbReference>
<name>A0AA36I1P6_9DINO</name>